<proteinExistence type="predicted"/>
<evidence type="ECO:0000313" key="2">
    <source>
        <dbReference type="Proteomes" id="UP000790709"/>
    </source>
</evidence>
<comment type="caution">
    <text evidence="1">The sequence shown here is derived from an EMBL/GenBank/DDBJ whole genome shotgun (WGS) entry which is preliminary data.</text>
</comment>
<name>A0ACB8BPR8_9AGAM</name>
<accession>A0ACB8BPR8</accession>
<protein>
    <submittedName>
        <fullName evidence="1">Uncharacterized protein</fullName>
    </submittedName>
</protein>
<dbReference type="EMBL" id="MU266365">
    <property type="protein sequence ID" value="KAH7927506.1"/>
    <property type="molecule type" value="Genomic_DNA"/>
</dbReference>
<reference evidence="1" key="1">
    <citation type="journal article" date="2021" name="New Phytol.">
        <title>Evolutionary innovations through gain and loss of genes in the ectomycorrhizal Boletales.</title>
        <authorList>
            <person name="Wu G."/>
            <person name="Miyauchi S."/>
            <person name="Morin E."/>
            <person name="Kuo A."/>
            <person name="Drula E."/>
            <person name="Varga T."/>
            <person name="Kohler A."/>
            <person name="Feng B."/>
            <person name="Cao Y."/>
            <person name="Lipzen A."/>
            <person name="Daum C."/>
            <person name="Hundley H."/>
            <person name="Pangilinan J."/>
            <person name="Johnson J."/>
            <person name="Barry K."/>
            <person name="LaButti K."/>
            <person name="Ng V."/>
            <person name="Ahrendt S."/>
            <person name="Min B."/>
            <person name="Choi I.G."/>
            <person name="Park H."/>
            <person name="Plett J.M."/>
            <person name="Magnuson J."/>
            <person name="Spatafora J.W."/>
            <person name="Nagy L.G."/>
            <person name="Henrissat B."/>
            <person name="Grigoriev I.V."/>
            <person name="Yang Z.L."/>
            <person name="Xu J."/>
            <person name="Martin F.M."/>
        </authorList>
    </citation>
    <scope>NUCLEOTIDE SEQUENCE</scope>
    <source>
        <strain evidence="1">KUC20120723A-06</strain>
    </source>
</reference>
<dbReference type="Proteomes" id="UP000790709">
    <property type="component" value="Unassembled WGS sequence"/>
</dbReference>
<keyword evidence="2" id="KW-1185">Reference proteome</keyword>
<evidence type="ECO:0000313" key="1">
    <source>
        <dbReference type="EMBL" id="KAH7927506.1"/>
    </source>
</evidence>
<sequence>MPPSRAAFFPSIPMPLVTHLIDDKTPLIRYDDTWAPGTSADSFADQYYLGTFTTTNVTGGAASWSFNGTAFWIYGSRRDNHGTYSVTVDGETYPNNNGQSDTFYFQQVLFNMTGLTQGMHSVQIENTGTNAQYLDIDLVVWQSEVGEEGDQLVAQVVQDTDPSFQFQSPAWNTNPPDVNFFNNGTGHSTTTYDATATYTFTGDSVALYGTVGPENGPYSVQLDGGEAVQFNATQFMLYTQTMLYYADNLGSGSHRLMITNLPDQDGQYLSVDYAQVTSLASAGSTVNPSPASSGSARYASTTNAVGTGGIAGIVVCIAAALVAALAAFFFYRKWKGALAREQDIYQLYTPPTGSTKEPAPAGTRASHDALAESLVPSNGYFLQQHGHGQGPIRVETRHVSQSTYTSRTSPITEPQSSVMSPVMSSEDEHIHRRALPVTPTSFHMKQGRTSLPPLPLVASEKMEVAQGGGMTSGDSSRNSRAAELPPPNYVQATRAS</sequence>
<organism evidence="1 2">
    <name type="scientific">Leucogyrophana mollusca</name>
    <dbReference type="NCBI Taxonomy" id="85980"/>
    <lineage>
        <taxon>Eukaryota</taxon>
        <taxon>Fungi</taxon>
        <taxon>Dikarya</taxon>
        <taxon>Basidiomycota</taxon>
        <taxon>Agaricomycotina</taxon>
        <taxon>Agaricomycetes</taxon>
        <taxon>Agaricomycetidae</taxon>
        <taxon>Boletales</taxon>
        <taxon>Boletales incertae sedis</taxon>
        <taxon>Leucogyrophana</taxon>
    </lineage>
</organism>
<gene>
    <name evidence="1" type="ORF">BV22DRAFT_1031695</name>
</gene>